<accession>A0A076FAM0</accession>
<evidence type="ECO:0000313" key="7">
    <source>
        <dbReference type="Proteomes" id="UP000028486"/>
    </source>
</evidence>
<dbReference type="Proteomes" id="UP000028486">
    <property type="component" value="Chromosome"/>
</dbReference>
<keyword evidence="4 5" id="KW-0472">Membrane</keyword>
<dbReference type="OrthoDB" id="9803416at2"/>
<keyword evidence="2 5" id="KW-0812">Transmembrane</keyword>
<reference evidence="7" key="1">
    <citation type="journal article" date="2014" name="Genome Announc.">
        <title>Complete Genome Sequence of Campylobacter iguaniorum Strain 1485ET, Isolated from a Bearded Dragon (Pogona vitticeps).</title>
        <authorList>
            <person name="Gilbert M.J."/>
            <person name="Miller W.G."/>
            <person name="Yee E."/>
            <person name="Kik M."/>
            <person name="Wagenaar J.A."/>
            <person name="Duim B."/>
        </authorList>
    </citation>
    <scope>NUCLEOTIDE SEQUENCE [LARGE SCALE GENOMIC DNA]</scope>
    <source>
        <strain evidence="7">1485E</strain>
    </source>
</reference>
<evidence type="ECO:0000256" key="2">
    <source>
        <dbReference type="ARBA" id="ARBA00022692"/>
    </source>
</evidence>
<dbReference type="EMBL" id="CP009043">
    <property type="protein sequence ID" value="AII14733.1"/>
    <property type="molecule type" value="Genomic_DNA"/>
</dbReference>
<organism evidence="6 7">
    <name type="scientific">Campylobacter iguaniorum</name>
    <dbReference type="NCBI Taxonomy" id="1244531"/>
    <lineage>
        <taxon>Bacteria</taxon>
        <taxon>Pseudomonadati</taxon>
        <taxon>Campylobacterota</taxon>
        <taxon>Epsilonproteobacteria</taxon>
        <taxon>Campylobacterales</taxon>
        <taxon>Campylobacteraceae</taxon>
        <taxon>Campylobacter</taxon>
    </lineage>
</organism>
<dbReference type="Pfam" id="PF01544">
    <property type="entry name" value="CorA"/>
    <property type="match status" value="1"/>
</dbReference>
<dbReference type="GO" id="GO:0050897">
    <property type="term" value="F:cobalt ion binding"/>
    <property type="evidence" value="ECO:0007669"/>
    <property type="project" value="TreeGrafter"/>
</dbReference>
<evidence type="ECO:0000256" key="4">
    <source>
        <dbReference type="ARBA" id="ARBA00023136"/>
    </source>
</evidence>
<feature type="transmembrane region" description="Helical" evidence="5">
    <location>
        <begin position="215"/>
        <end position="235"/>
    </location>
</feature>
<keyword evidence="3 5" id="KW-1133">Transmembrane helix</keyword>
<dbReference type="GO" id="GO:0015095">
    <property type="term" value="F:magnesium ion transmembrane transporter activity"/>
    <property type="evidence" value="ECO:0007669"/>
    <property type="project" value="TreeGrafter"/>
</dbReference>
<name>A0A076FAM0_9BACT</name>
<dbReference type="PANTHER" id="PTHR46494:SF1">
    <property type="entry name" value="CORA FAMILY METAL ION TRANSPORTER (EUROFUNG)"/>
    <property type="match status" value="1"/>
</dbReference>
<evidence type="ECO:0000256" key="5">
    <source>
        <dbReference type="SAM" id="Phobius"/>
    </source>
</evidence>
<dbReference type="Gene3D" id="1.20.58.340">
    <property type="entry name" value="Magnesium transport protein CorA, transmembrane region"/>
    <property type="match status" value="1"/>
</dbReference>
<dbReference type="InterPro" id="IPR002523">
    <property type="entry name" value="MgTranspt_CorA/ZnTranspt_ZntB"/>
</dbReference>
<proteinExistence type="predicted"/>
<comment type="subcellular location">
    <subcellularLocation>
        <location evidence="1">Cell membrane</location>
        <topology evidence="1">Multi-pass membrane protein</topology>
    </subcellularLocation>
</comment>
<evidence type="ECO:0000313" key="6">
    <source>
        <dbReference type="EMBL" id="AII14733.1"/>
    </source>
</evidence>
<dbReference type="PANTHER" id="PTHR46494">
    <property type="entry name" value="CORA FAMILY METAL ION TRANSPORTER (EUROFUNG)"/>
    <property type="match status" value="1"/>
</dbReference>
<keyword evidence="7" id="KW-1185">Reference proteome</keyword>
<dbReference type="GO" id="GO:0005886">
    <property type="term" value="C:plasma membrane"/>
    <property type="evidence" value="ECO:0007669"/>
    <property type="project" value="UniProtKB-SubCell"/>
</dbReference>
<dbReference type="AlphaFoldDB" id="A0A076FAM0"/>
<dbReference type="RefSeq" id="WP_038454178.1">
    <property type="nucleotide sequence ID" value="NZ_CP009043.1"/>
</dbReference>
<evidence type="ECO:0000256" key="1">
    <source>
        <dbReference type="ARBA" id="ARBA00004651"/>
    </source>
</evidence>
<dbReference type="KEGG" id="caj:CIG1485E_0895"/>
<dbReference type="STRING" id="1244531.CIG2463D_0894"/>
<evidence type="ECO:0000256" key="3">
    <source>
        <dbReference type="ARBA" id="ARBA00022989"/>
    </source>
</evidence>
<dbReference type="GO" id="GO:0000287">
    <property type="term" value="F:magnesium ion binding"/>
    <property type="evidence" value="ECO:0007669"/>
    <property type="project" value="TreeGrafter"/>
</dbReference>
<feature type="transmembrane region" description="Helical" evidence="5">
    <location>
        <begin position="181"/>
        <end position="203"/>
    </location>
</feature>
<dbReference type="GO" id="GO:0015087">
    <property type="term" value="F:cobalt ion transmembrane transporter activity"/>
    <property type="evidence" value="ECO:0007669"/>
    <property type="project" value="TreeGrafter"/>
</dbReference>
<dbReference type="SUPFAM" id="SSF144083">
    <property type="entry name" value="Magnesium transport protein CorA, transmembrane region"/>
    <property type="match status" value="1"/>
</dbReference>
<protein>
    <submittedName>
        <fullName evidence="6">Putative CorA-like Mg2+ transporter protein</fullName>
    </submittedName>
</protein>
<dbReference type="HOGENOM" id="CLU_089572_0_0_7"/>
<dbReference type="eggNOG" id="COG0598">
    <property type="taxonomic scope" value="Bacteria"/>
</dbReference>
<dbReference type="InterPro" id="IPR045863">
    <property type="entry name" value="CorA_TM1_TM2"/>
</dbReference>
<gene>
    <name evidence="6" type="ORF">CIG1485E_0895</name>
</gene>
<sequence length="241" mass="27866">MISDEHRKKLEKISSRSGYFIGDGYKFLMLSTSFKSQNDGYIFQNDEIFYTCEGKFTKISFEELKLSLDTKLKYFKDSLDEYEEQILEIENLTYKSKFDKNFLEKYFKLKRAFTNFAALHQYFMVAVGDFASDFAVYKKELRSLNESLGRIDKIIDDTALKLSMVFSYYSSLNDKKHSKNLYILTIISAFFLPLNLITGFFGMNTGDMFLSSPNGTATVLAAIVCIAVLGVFWFVKNKDKV</sequence>
<dbReference type="PATRIC" id="fig|1244531.5.peg.893"/>